<gene>
    <name evidence="1" type="ORF">EV142_109107</name>
</gene>
<dbReference type="Proteomes" id="UP000295270">
    <property type="component" value="Unassembled WGS sequence"/>
</dbReference>
<comment type="caution">
    <text evidence="1">The sequence shown here is derived from an EMBL/GenBank/DDBJ whole genome shotgun (WGS) entry which is preliminary data.</text>
</comment>
<organism evidence="1 2">
    <name type="scientific">Flavobacterium circumlabens</name>
    <dbReference type="NCBI Taxonomy" id="2133765"/>
    <lineage>
        <taxon>Bacteria</taxon>
        <taxon>Pseudomonadati</taxon>
        <taxon>Bacteroidota</taxon>
        <taxon>Flavobacteriia</taxon>
        <taxon>Flavobacteriales</taxon>
        <taxon>Flavobacteriaceae</taxon>
        <taxon>Flavobacterium</taxon>
    </lineage>
</organism>
<accession>A0ABY2AVL9</accession>
<evidence type="ECO:0000313" key="1">
    <source>
        <dbReference type="EMBL" id="TCN53124.1"/>
    </source>
</evidence>
<reference evidence="1 2" key="1">
    <citation type="journal article" date="2015" name="Stand. Genomic Sci.">
        <title>Genomic Encyclopedia of Bacterial and Archaeal Type Strains, Phase III: the genomes of soil and plant-associated and newly described type strains.</title>
        <authorList>
            <person name="Whitman W.B."/>
            <person name="Woyke T."/>
            <person name="Klenk H.P."/>
            <person name="Zhou Y."/>
            <person name="Lilburn T.G."/>
            <person name="Beck B.J."/>
            <person name="De Vos P."/>
            <person name="Vandamme P."/>
            <person name="Eisen J.A."/>
            <person name="Garrity G."/>
            <person name="Hugenholtz P."/>
            <person name="Kyrpides N.C."/>
        </authorList>
    </citation>
    <scope>NUCLEOTIDE SEQUENCE [LARGE SCALE GENOMIC DNA]</scope>
    <source>
        <strain evidence="1 2">P5626</strain>
    </source>
</reference>
<keyword evidence="2" id="KW-1185">Reference proteome</keyword>
<dbReference type="EMBL" id="SLWA01000009">
    <property type="protein sequence ID" value="TCN53124.1"/>
    <property type="molecule type" value="Genomic_DNA"/>
</dbReference>
<proteinExistence type="predicted"/>
<name>A0ABY2AVL9_9FLAO</name>
<sequence length="66" mass="7641">MNKKPVPDQIYSWICVFNNTTSSFIFLFKAPEFPLLAIVLLKNLNLQCTANVFIIFRKSTCEAREI</sequence>
<dbReference type="RefSeq" id="WP_132037528.1">
    <property type="nucleotide sequence ID" value="NZ_QWDN01000009.1"/>
</dbReference>
<evidence type="ECO:0000313" key="2">
    <source>
        <dbReference type="Proteomes" id="UP000295270"/>
    </source>
</evidence>
<protein>
    <submittedName>
        <fullName evidence="1">Uncharacterized protein</fullName>
    </submittedName>
</protein>